<organism evidence="1 2">
    <name type="scientific">Euphydryas editha</name>
    <name type="common">Edith's checkerspot</name>
    <dbReference type="NCBI Taxonomy" id="104508"/>
    <lineage>
        <taxon>Eukaryota</taxon>
        <taxon>Metazoa</taxon>
        <taxon>Ecdysozoa</taxon>
        <taxon>Arthropoda</taxon>
        <taxon>Hexapoda</taxon>
        <taxon>Insecta</taxon>
        <taxon>Pterygota</taxon>
        <taxon>Neoptera</taxon>
        <taxon>Endopterygota</taxon>
        <taxon>Lepidoptera</taxon>
        <taxon>Glossata</taxon>
        <taxon>Ditrysia</taxon>
        <taxon>Papilionoidea</taxon>
        <taxon>Nymphalidae</taxon>
        <taxon>Nymphalinae</taxon>
        <taxon>Euphydryas</taxon>
    </lineage>
</organism>
<keyword evidence="2" id="KW-1185">Reference proteome</keyword>
<evidence type="ECO:0008006" key="3">
    <source>
        <dbReference type="Google" id="ProtNLM"/>
    </source>
</evidence>
<accession>A0AAU9UXR5</accession>
<gene>
    <name evidence="1" type="ORF">EEDITHA_LOCUS17249</name>
</gene>
<evidence type="ECO:0000313" key="2">
    <source>
        <dbReference type="Proteomes" id="UP001153954"/>
    </source>
</evidence>
<sequence>MAARLITDDDIVRALEDDDYVNTNDVFSDSENEDTLGLNHEERAEVQVQILEQSDPGSPLIPENASTRKRKSCSLCSYKKRRKTKNHCNSCRVPICGQHTVNFYPTCAKKSK</sequence>
<proteinExistence type="predicted"/>
<dbReference type="EMBL" id="CAKOGL010000025">
    <property type="protein sequence ID" value="CAH2102652.1"/>
    <property type="molecule type" value="Genomic_DNA"/>
</dbReference>
<name>A0AAU9UXR5_EUPED</name>
<dbReference type="Proteomes" id="UP001153954">
    <property type="component" value="Unassembled WGS sequence"/>
</dbReference>
<reference evidence="1" key="1">
    <citation type="submission" date="2022-03" db="EMBL/GenBank/DDBJ databases">
        <authorList>
            <person name="Tunstrom K."/>
        </authorList>
    </citation>
    <scope>NUCLEOTIDE SEQUENCE</scope>
</reference>
<dbReference type="AlphaFoldDB" id="A0AAU9UXR5"/>
<protein>
    <recommendedName>
        <fullName evidence="3">PiggyBac transposable element-derived protein 4 C-terminal zinc-ribbon domain-containing protein</fullName>
    </recommendedName>
</protein>
<evidence type="ECO:0000313" key="1">
    <source>
        <dbReference type="EMBL" id="CAH2102652.1"/>
    </source>
</evidence>
<comment type="caution">
    <text evidence="1">The sequence shown here is derived from an EMBL/GenBank/DDBJ whole genome shotgun (WGS) entry which is preliminary data.</text>
</comment>